<dbReference type="KEGG" id="tmc:LMI_1648"/>
<organism evidence="1 3">
    <name type="scientific">Legionella micdadei</name>
    <name type="common">Tatlockia micdadei</name>
    <dbReference type="NCBI Taxonomy" id="451"/>
    <lineage>
        <taxon>Bacteria</taxon>
        <taxon>Pseudomonadati</taxon>
        <taxon>Pseudomonadota</taxon>
        <taxon>Gammaproteobacteria</taxon>
        <taxon>Legionellales</taxon>
        <taxon>Legionellaceae</taxon>
        <taxon>Legionella</taxon>
    </lineage>
</organism>
<evidence type="ECO:0000313" key="4">
    <source>
        <dbReference type="Proteomes" id="UP000182998"/>
    </source>
</evidence>
<reference evidence="3" key="1">
    <citation type="submission" date="2014-09" db="EMBL/GenBank/DDBJ databases">
        <authorList>
            <person name="Gomez-Valero L."/>
        </authorList>
    </citation>
    <scope>NUCLEOTIDE SEQUENCE [LARGE SCALE GENOMIC DNA]</scope>
    <source>
        <strain evidence="3">ATCC33218</strain>
    </source>
</reference>
<protein>
    <submittedName>
        <fullName evidence="1">Uncharacterized protein</fullName>
    </submittedName>
</protein>
<dbReference type="EMBL" id="FMVN01000014">
    <property type="protein sequence ID" value="SCY69329.1"/>
    <property type="molecule type" value="Genomic_DNA"/>
</dbReference>
<reference evidence="2 4" key="3">
    <citation type="submission" date="2016-10" db="EMBL/GenBank/DDBJ databases">
        <authorList>
            <person name="Varghese N."/>
            <person name="Submissions S."/>
        </authorList>
    </citation>
    <scope>NUCLEOTIDE SEQUENCE [LARGE SCALE GENOMIC DNA]</scope>
    <source>
        <strain evidence="2 4">ATCC 33218</strain>
    </source>
</reference>
<evidence type="ECO:0000313" key="2">
    <source>
        <dbReference type="EMBL" id="SCY69329.1"/>
    </source>
</evidence>
<dbReference type="RefSeq" id="WP_045099275.1">
    <property type="nucleotide sequence ID" value="NZ_FMVN01000014.1"/>
</dbReference>
<dbReference type="AlphaFoldDB" id="A0A098GG36"/>
<keyword evidence="4" id="KW-1185">Reference proteome</keyword>
<proteinExistence type="predicted"/>
<evidence type="ECO:0000313" key="3">
    <source>
        <dbReference type="Proteomes" id="UP000032414"/>
    </source>
</evidence>
<dbReference type="EMBL" id="LN614830">
    <property type="protein sequence ID" value="CEG60945.1"/>
    <property type="molecule type" value="Genomic_DNA"/>
</dbReference>
<dbReference type="Proteomes" id="UP000182998">
    <property type="component" value="Unassembled WGS sequence"/>
</dbReference>
<name>A0A098GG36_LEGMI</name>
<dbReference type="PATRIC" id="fig|451.8.peg.1980"/>
<dbReference type="Proteomes" id="UP000032414">
    <property type="component" value="Chromosome I"/>
</dbReference>
<evidence type="ECO:0000313" key="1">
    <source>
        <dbReference type="EMBL" id="CEG60945.1"/>
    </source>
</evidence>
<sequence>MSIIVRLLFIFIMIDLYIADKCVTEWGHFEIIERYHYDFDVEKIWLSIYPDSTKNFNLEGLTGKEAVEVLSHAIEILSLKTNNFTQSIHDDLERAFYTFVIFLNILLEASRRHPNGVWYNPISHY</sequence>
<accession>A0A098GG36</accession>
<gene>
    <name evidence="1" type="ORF">LMI_1648</name>
    <name evidence="2" type="ORF">SAMN02982997_02516</name>
</gene>
<dbReference type="HOGENOM" id="CLU_1991581_0_0_6"/>
<reference evidence="1" key="2">
    <citation type="submission" date="2014-09" db="EMBL/GenBank/DDBJ databases">
        <authorList>
            <person name="GOMEZ-VALERO Laura"/>
        </authorList>
    </citation>
    <scope>NUCLEOTIDE SEQUENCE</scope>
    <source>
        <strain evidence="1">ATCC33218</strain>
    </source>
</reference>